<feature type="domain" description="Peptidoglycan binding-like" evidence="3">
    <location>
        <begin position="141"/>
        <end position="198"/>
    </location>
</feature>
<sequence length="212" mass="22610">MPETTETPKPPESPKPPEFPEFPDHAHVTRPARPTRRTRGSRPSRTTLLTTAAAALAVVAVTVTASGLFSAGPDQEHALPDHRTTPPAPPRTTTQAPARTHTPPESPKAAATASRSGAERPSRSGPPTRTAPAVLRAGDEGPEVRELQDRLRQRYFYAGPTHGSYDVLVEDAVARYQYAEGVEGDPQGVYGPATRRALEAETTEPSGAGQSR</sequence>
<dbReference type="SUPFAM" id="SSF47090">
    <property type="entry name" value="PGBD-like"/>
    <property type="match status" value="1"/>
</dbReference>
<evidence type="ECO:0000256" key="2">
    <source>
        <dbReference type="SAM" id="Phobius"/>
    </source>
</evidence>
<name>A0ABT6RZT0_9ACTN</name>
<dbReference type="InterPro" id="IPR036366">
    <property type="entry name" value="PGBDSf"/>
</dbReference>
<keyword evidence="5" id="KW-1185">Reference proteome</keyword>
<feature type="compositionally biased region" description="Basic and acidic residues" evidence="1">
    <location>
        <begin position="137"/>
        <end position="146"/>
    </location>
</feature>
<evidence type="ECO:0000313" key="5">
    <source>
        <dbReference type="Proteomes" id="UP001224661"/>
    </source>
</evidence>
<dbReference type="Gene3D" id="1.10.101.10">
    <property type="entry name" value="PGBD-like superfamily/PGBD"/>
    <property type="match status" value="1"/>
</dbReference>
<feature type="region of interest" description="Disordered" evidence="1">
    <location>
        <begin position="1"/>
        <end position="47"/>
    </location>
</feature>
<protein>
    <submittedName>
        <fullName evidence="4">Peptidoglycan-binding domain-containing protein</fullName>
    </submittedName>
</protein>
<proteinExistence type="predicted"/>
<feature type="compositionally biased region" description="Pro residues" evidence="1">
    <location>
        <begin position="8"/>
        <end position="20"/>
    </location>
</feature>
<dbReference type="EMBL" id="JASCIR010000031">
    <property type="protein sequence ID" value="MDI3389679.1"/>
    <property type="molecule type" value="Genomic_DNA"/>
</dbReference>
<accession>A0ABT6RZT0</accession>
<evidence type="ECO:0000256" key="1">
    <source>
        <dbReference type="SAM" id="MobiDB-lite"/>
    </source>
</evidence>
<feature type="region of interest" description="Disordered" evidence="1">
    <location>
        <begin position="183"/>
        <end position="212"/>
    </location>
</feature>
<evidence type="ECO:0000313" key="4">
    <source>
        <dbReference type="EMBL" id="MDI3389679.1"/>
    </source>
</evidence>
<feature type="compositionally biased region" description="Basic residues" evidence="1">
    <location>
        <begin position="28"/>
        <end position="42"/>
    </location>
</feature>
<dbReference type="Proteomes" id="UP001224661">
    <property type="component" value="Unassembled WGS sequence"/>
</dbReference>
<organism evidence="4 5">
    <name type="scientific">Streptomyces solicavernae</name>
    <dbReference type="NCBI Taxonomy" id="3043614"/>
    <lineage>
        <taxon>Bacteria</taxon>
        <taxon>Bacillati</taxon>
        <taxon>Actinomycetota</taxon>
        <taxon>Actinomycetes</taxon>
        <taxon>Kitasatosporales</taxon>
        <taxon>Streptomycetaceae</taxon>
        <taxon>Streptomyces</taxon>
    </lineage>
</organism>
<evidence type="ECO:0000259" key="3">
    <source>
        <dbReference type="Pfam" id="PF01471"/>
    </source>
</evidence>
<dbReference type="Pfam" id="PF01471">
    <property type="entry name" value="PG_binding_1"/>
    <property type="match status" value="1"/>
</dbReference>
<comment type="caution">
    <text evidence="4">The sequence shown here is derived from an EMBL/GenBank/DDBJ whole genome shotgun (WGS) entry which is preliminary data.</text>
</comment>
<dbReference type="InterPro" id="IPR036365">
    <property type="entry name" value="PGBD-like_sf"/>
</dbReference>
<feature type="compositionally biased region" description="Basic and acidic residues" evidence="1">
    <location>
        <begin position="74"/>
        <end position="84"/>
    </location>
</feature>
<feature type="compositionally biased region" description="Polar residues" evidence="1">
    <location>
        <begin position="203"/>
        <end position="212"/>
    </location>
</feature>
<keyword evidence="2" id="KW-0472">Membrane</keyword>
<reference evidence="4 5" key="1">
    <citation type="submission" date="2023-05" db="EMBL/GenBank/DDBJ databases">
        <title>Draft genome sequence of Streptomyces sp. B-S-A8 isolated from a cave soil in Thailand.</title>
        <authorList>
            <person name="Chamroensaksri N."/>
            <person name="Muangham S."/>
        </authorList>
    </citation>
    <scope>NUCLEOTIDE SEQUENCE [LARGE SCALE GENOMIC DNA]</scope>
    <source>
        <strain evidence="4 5">B-S-A8</strain>
    </source>
</reference>
<feature type="transmembrane region" description="Helical" evidence="2">
    <location>
        <begin position="46"/>
        <end position="69"/>
    </location>
</feature>
<dbReference type="RefSeq" id="WP_282516148.1">
    <property type="nucleotide sequence ID" value="NZ_JASCIR010000031.1"/>
</dbReference>
<keyword evidence="2" id="KW-1133">Transmembrane helix</keyword>
<feature type="compositionally biased region" description="Low complexity" evidence="1">
    <location>
        <begin position="91"/>
        <end position="103"/>
    </location>
</feature>
<gene>
    <name evidence="4" type="ORF">QIS99_26330</name>
</gene>
<feature type="region of interest" description="Disordered" evidence="1">
    <location>
        <begin position="70"/>
        <end position="146"/>
    </location>
</feature>
<keyword evidence="2" id="KW-0812">Transmembrane</keyword>
<dbReference type="InterPro" id="IPR002477">
    <property type="entry name" value="Peptidoglycan-bd-like"/>
</dbReference>